<protein>
    <recommendedName>
        <fullName evidence="1">F-box domain-containing protein</fullName>
    </recommendedName>
</protein>
<reference evidence="3" key="1">
    <citation type="journal article" date="2017" name="Nat. Ecol. Evol.">
        <title>Genome expansion and lineage-specific genetic innovations in the forest pathogenic fungi Armillaria.</title>
        <authorList>
            <person name="Sipos G."/>
            <person name="Prasanna A.N."/>
            <person name="Walter M.C."/>
            <person name="O'Connor E."/>
            <person name="Balint B."/>
            <person name="Krizsan K."/>
            <person name="Kiss B."/>
            <person name="Hess J."/>
            <person name="Varga T."/>
            <person name="Slot J."/>
            <person name="Riley R."/>
            <person name="Boka B."/>
            <person name="Rigling D."/>
            <person name="Barry K."/>
            <person name="Lee J."/>
            <person name="Mihaltcheva S."/>
            <person name="LaButti K."/>
            <person name="Lipzen A."/>
            <person name="Waldron R."/>
            <person name="Moloney N.M."/>
            <person name="Sperisen C."/>
            <person name="Kredics L."/>
            <person name="Vagvoelgyi C."/>
            <person name="Patrignani A."/>
            <person name="Fitzpatrick D."/>
            <person name="Nagy I."/>
            <person name="Doyle S."/>
            <person name="Anderson J.B."/>
            <person name="Grigoriev I.V."/>
            <person name="Gueldener U."/>
            <person name="Muensterkoetter M."/>
            <person name="Nagy L.G."/>
        </authorList>
    </citation>
    <scope>NUCLEOTIDE SEQUENCE [LARGE SCALE GENOMIC DNA]</scope>
    <source>
        <strain evidence="3">Ar21-2</strain>
    </source>
</reference>
<name>A0A2H3D8N5_ARMGA</name>
<gene>
    <name evidence="2" type="ORF">ARMGADRAFT_1085956</name>
</gene>
<dbReference type="Pfam" id="PF12937">
    <property type="entry name" value="F-box-like"/>
    <property type="match status" value="1"/>
</dbReference>
<keyword evidence="3" id="KW-1185">Reference proteome</keyword>
<accession>A0A2H3D8N5</accession>
<sequence>MSPNPNLCQRSDIEALPPELREEILSRLDFPSIKRLSLTSSVLRAVCFRHIFRTLYLREVVTTFFPDMKGQAPLPCFHTIKIEGLMQDVSAGLRQWCGKVHTVKIKDTNIGNTAILPSLTILKDLELSDLTFCVVEDYFKLLANLPATLKKLKVRGIEFKYHQSWPIVGNIVGRGVDLEHLETDSAEDFSLLLRDDCPISLKSLRVAYVPQAHPNDLEALVQTTPHLIHLRLDISTPEDRPVSLPLTRLKSLSITNRTESVEAIIQLISTPSDVPSPPQVLSFSFLFKKVMIMGEIEDLLLQPKFRNLKGLNLQLMRQDHFFDHYHLGLYSQQVRIFQHRLQQLGIIGEIDFRTEIVMDPKASNIRRRFL</sequence>
<dbReference type="InterPro" id="IPR032675">
    <property type="entry name" value="LRR_dom_sf"/>
</dbReference>
<evidence type="ECO:0000313" key="3">
    <source>
        <dbReference type="Proteomes" id="UP000217790"/>
    </source>
</evidence>
<dbReference type="OrthoDB" id="2954127at2759"/>
<dbReference type="OMA" id="ESQSICH"/>
<dbReference type="SUPFAM" id="SSF81383">
    <property type="entry name" value="F-box domain"/>
    <property type="match status" value="1"/>
</dbReference>
<organism evidence="2 3">
    <name type="scientific">Armillaria gallica</name>
    <name type="common">Bulbous honey fungus</name>
    <name type="synonym">Armillaria bulbosa</name>
    <dbReference type="NCBI Taxonomy" id="47427"/>
    <lineage>
        <taxon>Eukaryota</taxon>
        <taxon>Fungi</taxon>
        <taxon>Dikarya</taxon>
        <taxon>Basidiomycota</taxon>
        <taxon>Agaricomycotina</taxon>
        <taxon>Agaricomycetes</taxon>
        <taxon>Agaricomycetidae</taxon>
        <taxon>Agaricales</taxon>
        <taxon>Marasmiineae</taxon>
        <taxon>Physalacriaceae</taxon>
        <taxon>Armillaria</taxon>
    </lineage>
</organism>
<dbReference type="InParanoid" id="A0A2H3D8N5"/>
<dbReference type="PROSITE" id="PS50181">
    <property type="entry name" value="FBOX"/>
    <property type="match status" value="1"/>
</dbReference>
<feature type="domain" description="F-box" evidence="1">
    <location>
        <begin position="10"/>
        <end position="55"/>
    </location>
</feature>
<dbReference type="Proteomes" id="UP000217790">
    <property type="component" value="Unassembled WGS sequence"/>
</dbReference>
<proteinExistence type="predicted"/>
<evidence type="ECO:0000313" key="2">
    <source>
        <dbReference type="EMBL" id="PBK87188.1"/>
    </source>
</evidence>
<dbReference type="InterPro" id="IPR036047">
    <property type="entry name" value="F-box-like_dom_sf"/>
</dbReference>
<dbReference type="AlphaFoldDB" id="A0A2H3D8N5"/>
<dbReference type="Gene3D" id="3.80.10.10">
    <property type="entry name" value="Ribonuclease Inhibitor"/>
    <property type="match status" value="1"/>
</dbReference>
<dbReference type="SUPFAM" id="SSF52047">
    <property type="entry name" value="RNI-like"/>
    <property type="match status" value="1"/>
</dbReference>
<dbReference type="InterPro" id="IPR001810">
    <property type="entry name" value="F-box_dom"/>
</dbReference>
<dbReference type="EMBL" id="KZ293680">
    <property type="protein sequence ID" value="PBK87188.1"/>
    <property type="molecule type" value="Genomic_DNA"/>
</dbReference>
<evidence type="ECO:0000259" key="1">
    <source>
        <dbReference type="PROSITE" id="PS50181"/>
    </source>
</evidence>